<dbReference type="Proteomes" id="UP000550787">
    <property type="component" value="Unassembled WGS sequence"/>
</dbReference>
<feature type="domain" description="Glycosyltransferase subfamily 4-like N-terminal" evidence="1">
    <location>
        <begin position="43"/>
        <end position="174"/>
    </location>
</feature>
<evidence type="ECO:0000259" key="1">
    <source>
        <dbReference type="Pfam" id="PF13439"/>
    </source>
</evidence>
<dbReference type="AlphaFoldDB" id="A0A7W4FCX8"/>
<dbReference type="InterPro" id="IPR028098">
    <property type="entry name" value="Glyco_trans_4-like_N"/>
</dbReference>
<gene>
    <name evidence="2" type="ORF">HLH33_03760</name>
</gene>
<accession>A0A7W4FCX8</accession>
<proteinExistence type="predicted"/>
<keyword evidence="2" id="KW-0808">Transferase</keyword>
<dbReference type="SUPFAM" id="SSF53756">
    <property type="entry name" value="UDP-Glycosyltransferase/glycogen phosphorylase"/>
    <property type="match status" value="1"/>
</dbReference>
<dbReference type="Gene3D" id="3.40.50.2000">
    <property type="entry name" value="Glycogen Phosphorylase B"/>
    <property type="match status" value="2"/>
</dbReference>
<dbReference type="PANTHER" id="PTHR45947:SF15">
    <property type="entry name" value="TEICHURONIC ACID BIOSYNTHESIS GLYCOSYLTRANSFERASE TUAC-RELATED"/>
    <property type="match status" value="1"/>
</dbReference>
<dbReference type="InterPro" id="IPR050194">
    <property type="entry name" value="Glycosyltransferase_grp1"/>
</dbReference>
<dbReference type="Pfam" id="PF13439">
    <property type="entry name" value="Glyco_transf_4"/>
    <property type="match status" value="1"/>
</dbReference>
<sequence>MKTVLVYRDRLLPPSEQAFMRRQYMGFRTLRPCWVGCRRDAPAPDLPGDVRFLGGSGPLRPLRQMAFRQFGWGAAREVADLAPVLVHAQFGRGGALALPIARALGVPLVVTFHGGDAFKDRHYAGGFPPSVFQRRWQALQSHAALFVCVSEGVRDRLLERGVPARLLEVIPIGAEPAPLAAGPADRFVFAGRFVDKKGVPVLIDAVRILAGRGVTPPVVLAGDGPLLPAMRDRAGGLANLRFAGWLGAADLAAEMDRAIALLVPSVVPPGGDREGLPSVAVEAMARGVPVVASSQSGLEGAVGHAGAGIVVPAGDPMALADAMQAMLVPRTRDAMAGAAAATARESFCAPVQSARLEARLLSLLPGATG</sequence>
<organism evidence="2 3">
    <name type="scientific">Gluconacetobacter diazotrophicus</name>
    <name type="common">Acetobacter diazotrophicus</name>
    <dbReference type="NCBI Taxonomy" id="33996"/>
    <lineage>
        <taxon>Bacteria</taxon>
        <taxon>Pseudomonadati</taxon>
        <taxon>Pseudomonadota</taxon>
        <taxon>Alphaproteobacteria</taxon>
        <taxon>Acetobacterales</taxon>
        <taxon>Acetobacteraceae</taxon>
        <taxon>Gluconacetobacter</taxon>
    </lineage>
</organism>
<dbReference type="PANTHER" id="PTHR45947">
    <property type="entry name" value="SULFOQUINOVOSYL TRANSFERASE SQD2"/>
    <property type="match status" value="1"/>
</dbReference>
<protein>
    <submittedName>
        <fullName evidence="2">Glycosyltransferase</fullName>
    </submittedName>
</protein>
<evidence type="ECO:0000313" key="3">
    <source>
        <dbReference type="Proteomes" id="UP000550787"/>
    </source>
</evidence>
<dbReference type="Pfam" id="PF13692">
    <property type="entry name" value="Glyco_trans_1_4"/>
    <property type="match status" value="1"/>
</dbReference>
<dbReference type="EMBL" id="JABEQG010000004">
    <property type="protein sequence ID" value="MBB2155430.1"/>
    <property type="molecule type" value="Genomic_DNA"/>
</dbReference>
<comment type="caution">
    <text evidence="2">The sequence shown here is derived from an EMBL/GenBank/DDBJ whole genome shotgun (WGS) entry which is preliminary data.</text>
</comment>
<name>A0A7W4FCX8_GLUDI</name>
<dbReference type="RefSeq" id="WP_183115453.1">
    <property type="nucleotide sequence ID" value="NZ_JABEQG010000004.1"/>
</dbReference>
<evidence type="ECO:0000313" key="2">
    <source>
        <dbReference type="EMBL" id="MBB2155430.1"/>
    </source>
</evidence>
<reference evidence="2 3" key="1">
    <citation type="submission" date="2020-04" db="EMBL/GenBank/DDBJ databases">
        <title>Description of novel Gluconacetobacter.</title>
        <authorList>
            <person name="Sombolestani A."/>
        </authorList>
    </citation>
    <scope>NUCLEOTIDE SEQUENCE [LARGE SCALE GENOMIC DNA]</scope>
    <source>
        <strain evidence="2 3">LMG 7603</strain>
    </source>
</reference>
<dbReference type="GO" id="GO:0016757">
    <property type="term" value="F:glycosyltransferase activity"/>
    <property type="evidence" value="ECO:0007669"/>
    <property type="project" value="TreeGrafter"/>
</dbReference>